<evidence type="ECO:0000313" key="2">
    <source>
        <dbReference type="EMBL" id="KAF6029258.1"/>
    </source>
</evidence>
<comment type="caution">
    <text evidence="2">The sequence shown here is derived from an EMBL/GenBank/DDBJ whole genome shotgun (WGS) entry which is preliminary data.</text>
</comment>
<keyword evidence="1" id="KW-0472">Membrane</keyword>
<organism evidence="2 3">
    <name type="scientific">Bugula neritina</name>
    <name type="common">Brown bryozoan</name>
    <name type="synonym">Sertularia neritina</name>
    <dbReference type="NCBI Taxonomy" id="10212"/>
    <lineage>
        <taxon>Eukaryota</taxon>
        <taxon>Metazoa</taxon>
        <taxon>Spiralia</taxon>
        <taxon>Lophotrochozoa</taxon>
        <taxon>Bryozoa</taxon>
        <taxon>Gymnolaemata</taxon>
        <taxon>Cheilostomatida</taxon>
        <taxon>Flustrina</taxon>
        <taxon>Buguloidea</taxon>
        <taxon>Bugulidae</taxon>
        <taxon>Bugula</taxon>
    </lineage>
</organism>
<proteinExistence type="predicted"/>
<protein>
    <submittedName>
        <fullName evidence="2">Uncharacterized protein</fullName>
    </submittedName>
</protein>
<keyword evidence="3" id="KW-1185">Reference proteome</keyword>
<reference evidence="2" key="1">
    <citation type="submission" date="2020-06" db="EMBL/GenBank/DDBJ databases">
        <title>Draft genome of Bugula neritina, a colonial animal packing powerful symbionts and potential medicines.</title>
        <authorList>
            <person name="Rayko M."/>
        </authorList>
    </citation>
    <scope>NUCLEOTIDE SEQUENCE [LARGE SCALE GENOMIC DNA]</scope>
    <source>
        <strain evidence="2">Kwan_BN1</strain>
    </source>
</reference>
<name>A0A7J7JVB9_BUGNE</name>
<dbReference type="EMBL" id="VXIV02001838">
    <property type="protein sequence ID" value="KAF6029258.1"/>
    <property type="molecule type" value="Genomic_DNA"/>
</dbReference>
<accession>A0A7J7JVB9</accession>
<dbReference type="Proteomes" id="UP000593567">
    <property type="component" value="Unassembled WGS sequence"/>
</dbReference>
<dbReference type="AlphaFoldDB" id="A0A7J7JVB9"/>
<feature type="transmembrane region" description="Helical" evidence="1">
    <location>
        <begin position="65"/>
        <end position="86"/>
    </location>
</feature>
<keyword evidence="1" id="KW-0812">Transmembrane</keyword>
<keyword evidence="1" id="KW-1133">Transmembrane helix</keyword>
<evidence type="ECO:0000256" key="1">
    <source>
        <dbReference type="SAM" id="Phobius"/>
    </source>
</evidence>
<evidence type="ECO:0000313" key="3">
    <source>
        <dbReference type="Proteomes" id="UP000593567"/>
    </source>
</evidence>
<sequence>MLYGNADLHNISNIIEWFLNSSSTLNLTLLFDSSPVSQFFQQLLSSVVESDTRTLQEFWNSNLELNLFVFLCLAVLIELVVLIFLWKKHSPIIIAGKSLSQSIELEVSKVAGAEADETDTVEKSFSNTLLHPNRHYKAD</sequence>
<gene>
    <name evidence="2" type="ORF">EB796_012441</name>
</gene>